<keyword evidence="3" id="KW-1185">Reference proteome</keyword>
<dbReference type="InterPro" id="IPR037401">
    <property type="entry name" value="SnoaL-like"/>
</dbReference>
<sequence>MDLHRLVGEHVSRFNTSVESGNFNTLVDSFAENATMSFEDMPFGPFRGRNAIASAYHAQPPDDTIEVVDVRQEGTDRARVEYAWMSRPDAGRGEMLLSWGPDERVTSLVVRVS</sequence>
<dbReference type="EMBL" id="JAZGQL010000034">
    <property type="protein sequence ID" value="MEE6311437.1"/>
    <property type="molecule type" value="Genomic_DNA"/>
</dbReference>
<evidence type="ECO:0000313" key="3">
    <source>
        <dbReference type="Proteomes" id="UP001339911"/>
    </source>
</evidence>
<comment type="caution">
    <text evidence="2">The sequence shown here is derived from an EMBL/GenBank/DDBJ whole genome shotgun (WGS) entry which is preliminary data.</text>
</comment>
<dbReference type="RefSeq" id="WP_331211426.1">
    <property type="nucleotide sequence ID" value="NZ_JAZGQL010000034.1"/>
</dbReference>
<evidence type="ECO:0000313" key="2">
    <source>
        <dbReference type="EMBL" id="MEE6311437.1"/>
    </source>
</evidence>
<organism evidence="2 3">
    <name type="scientific">Plantactinospora veratri</name>
    <dbReference type="NCBI Taxonomy" id="1436122"/>
    <lineage>
        <taxon>Bacteria</taxon>
        <taxon>Bacillati</taxon>
        <taxon>Actinomycetota</taxon>
        <taxon>Actinomycetes</taxon>
        <taxon>Micromonosporales</taxon>
        <taxon>Micromonosporaceae</taxon>
        <taxon>Plantactinospora</taxon>
    </lineage>
</organism>
<accession>A0ABU7SN95</accession>
<dbReference type="Gene3D" id="3.10.450.50">
    <property type="match status" value="1"/>
</dbReference>
<proteinExistence type="predicted"/>
<dbReference type="InterPro" id="IPR032710">
    <property type="entry name" value="NTF2-like_dom_sf"/>
</dbReference>
<protein>
    <submittedName>
        <fullName evidence="2">Nuclear transport factor 2 family protein</fullName>
    </submittedName>
</protein>
<gene>
    <name evidence="2" type="ORF">V1634_31900</name>
</gene>
<dbReference type="Pfam" id="PF12680">
    <property type="entry name" value="SnoaL_2"/>
    <property type="match status" value="1"/>
</dbReference>
<evidence type="ECO:0000259" key="1">
    <source>
        <dbReference type="Pfam" id="PF12680"/>
    </source>
</evidence>
<reference evidence="2 3" key="1">
    <citation type="submission" date="2024-01" db="EMBL/GenBank/DDBJ databases">
        <title>Genome insights into Plantactinospora veratri sp. nov.</title>
        <authorList>
            <person name="Wang L."/>
        </authorList>
    </citation>
    <scope>NUCLEOTIDE SEQUENCE [LARGE SCALE GENOMIC DNA]</scope>
    <source>
        <strain evidence="2 3">NEAU-FHS4</strain>
    </source>
</reference>
<feature type="domain" description="SnoaL-like" evidence="1">
    <location>
        <begin position="11"/>
        <end position="93"/>
    </location>
</feature>
<dbReference type="Proteomes" id="UP001339911">
    <property type="component" value="Unassembled WGS sequence"/>
</dbReference>
<name>A0ABU7SN95_9ACTN</name>
<dbReference type="SUPFAM" id="SSF54427">
    <property type="entry name" value="NTF2-like"/>
    <property type="match status" value="1"/>
</dbReference>